<dbReference type="InterPro" id="IPR013320">
    <property type="entry name" value="ConA-like_dom_sf"/>
</dbReference>
<dbReference type="OrthoDB" id="610585at2"/>
<evidence type="ECO:0000256" key="1">
    <source>
        <dbReference type="ARBA" id="ARBA00006865"/>
    </source>
</evidence>
<comment type="caution">
    <text evidence="3">The sequence shown here is derived from an EMBL/GenBank/DDBJ whole genome shotgun (WGS) entry which is preliminary data.</text>
</comment>
<dbReference type="GO" id="GO:0004553">
    <property type="term" value="F:hydrolase activity, hydrolyzing O-glycosyl compounds"/>
    <property type="evidence" value="ECO:0007669"/>
    <property type="project" value="InterPro"/>
</dbReference>
<dbReference type="EMBL" id="QVQT01000002">
    <property type="protein sequence ID" value="RFU17567.1"/>
    <property type="molecule type" value="Genomic_DNA"/>
</dbReference>
<proteinExistence type="inferred from homology"/>
<dbReference type="SUPFAM" id="SSF49899">
    <property type="entry name" value="Concanavalin A-like lectins/glucanases"/>
    <property type="match status" value="1"/>
</dbReference>
<dbReference type="Proteomes" id="UP000264702">
    <property type="component" value="Unassembled WGS sequence"/>
</dbReference>
<feature type="domain" description="GH16" evidence="2">
    <location>
        <begin position="83"/>
        <end position="282"/>
    </location>
</feature>
<gene>
    <name evidence="3" type="ORF">D0Y96_05365</name>
</gene>
<dbReference type="PANTHER" id="PTHR10963:SF60">
    <property type="entry name" value="GRAM-NEGATIVE BACTERIA-BINDING PROTEIN 1-RELATED"/>
    <property type="match status" value="1"/>
</dbReference>
<dbReference type="AlphaFoldDB" id="A0A372IRK6"/>
<dbReference type="CDD" id="cd00413">
    <property type="entry name" value="Glyco_hydrolase_16"/>
    <property type="match status" value="1"/>
</dbReference>
<dbReference type="RefSeq" id="WP_117298316.1">
    <property type="nucleotide sequence ID" value="NZ_QVQT02000002.1"/>
</dbReference>
<dbReference type="PROSITE" id="PS51762">
    <property type="entry name" value="GH16_2"/>
    <property type="match status" value="1"/>
</dbReference>
<dbReference type="InterPro" id="IPR050546">
    <property type="entry name" value="Glycosyl_Hydrlase_16"/>
</dbReference>
<name>A0A372IRK6_9BACT</name>
<dbReference type="Gene3D" id="2.60.120.200">
    <property type="match status" value="1"/>
</dbReference>
<reference evidence="3 4" key="1">
    <citation type="submission" date="2018-08" db="EMBL/GenBank/DDBJ databases">
        <title>Acidipila sp. 4G-K13, an acidobacterium isolated from forest soil.</title>
        <authorList>
            <person name="Gao Z.-H."/>
            <person name="Qiu L.-H."/>
        </authorList>
    </citation>
    <scope>NUCLEOTIDE SEQUENCE [LARGE SCALE GENOMIC DNA]</scope>
    <source>
        <strain evidence="3 4">4G-K13</strain>
    </source>
</reference>
<organism evidence="3 4">
    <name type="scientific">Paracidobacterium acidisoli</name>
    <dbReference type="NCBI Taxonomy" id="2303751"/>
    <lineage>
        <taxon>Bacteria</taxon>
        <taxon>Pseudomonadati</taxon>
        <taxon>Acidobacteriota</taxon>
        <taxon>Terriglobia</taxon>
        <taxon>Terriglobales</taxon>
        <taxon>Acidobacteriaceae</taxon>
        <taxon>Paracidobacterium</taxon>
    </lineage>
</organism>
<dbReference type="Pfam" id="PF00722">
    <property type="entry name" value="Glyco_hydro_16"/>
    <property type="match status" value="1"/>
</dbReference>
<keyword evidence="4" id="KW-1185">Reference proteome</keyword>
<evidence type="ECO:0000313" key="3">
    <source>
        <dbReference type="EMBL" id="RFU17567.1"/>
    </source>
</evidence>
<sequence>MQRAENIRRTILAGGAFCLPAFLLLVPLAWAATLAGPVTWGSPDQAWGTRRAVTPADRAAIAAWRSGHRTPILSTDFTNLSELDSNWSPVSDDNASLKSCRRPDSVQATPSGLKLEVLPSKDCRTAHWSIGYIASKTKYGYGFYEASIRIADIRGLDNAFWLTTDDHFEIDITETFYPSYMHLGLQYWPSNKTEKHTAMGWGANFVENLSAGFHDVGLLWTPTDMIYEVDGEPIAAVITHGAVKGPATIRLSTALADWAGGKVPDHPEGHGMAVRSLRIFGS</sequence>
<evidence type="ECO:0000313" key="4">
    <source>
        <dbReference type="Proteomes" id="UP000264702"/>
    </source>
</evidence>
<dbReference type="PANTHER" id="PTHR10963">
    <property type="entry name" value="GLYCOSYL HYDROLASE-RELATED"/>
    <property type="match status" value="1"/>
</dbReference>
<dbReference type="InterPro" id="IPR000757">
    <property type="entry name" value="Beta-glucanase-like"/>
</dbReference>
<comment type="similarity">
    <text evidence="1">Belongs to the glycosyl hydrolase 16 family.</text>
</comment>
<protein>
    <recommendedName>
        <fullName evidence="2">GH16 domain-containing protein</fullName>
    </recommendedName>
</protein>
<dbReference type="GO" id="GO:0005975">
    <property type="term" value="P:carbohydrate metabolic process"/>
    <property type="evidence" value="ECO:0007669"/>
    <property type="project" value="InterPro"/>
</dbReference>
<accession>A0A372IRK6</accession>
<evidence type="ECO:0000259" key="2">
    <source>
        <dbReference type="PROSITE" id="PS51762"/>
    </source>
</evidence>